<feature type="region of interest" description="Disordered" evidence="1">
    <location>
        <begin position="732"/>
        <end position="756"/>
    </location>
</feature>
<feature type="region of interest" description="Disordered" evidence="1">
    <location>
        <begin position="294"/>
        <end position="316"/>
    </location>
</feature>
<evidence type="ECO:0000313" key="3">
    <source>
        <dbReference type="EMBL" id="EOB06583.1"/>
    </source>
</evidence>
<reference evidence="4" key="1">
    <citation type="journal article" date="2013" name="Nat. Genet.">
        <title>The duck genome and transcriptome provide insight into an avian influenza virus reservoir species.</title>
        <authorList>
            <person name="Huang Y."/>
            <person name="Li Y."/>
            <person name="Burt D.W."/>
            <person name="Chen H."/>
            <person name="Zhang Y."/>
            <person name="Qian W."/>
            <person name="Kim H."/>
            <person name="Gan S."/>
            <person name="Zhao Y."/>
            <person name="Li J."/>
            <person name="Yi K."/>
            <person name="Feng H."/>
            <person name="Zhu P."/>
            <person name="Li B."/>
            <person name="Liu Q."/>
            <person name="Fairley S."/>
            <person name="Magor K.E."/>
            <person name="Du Z."/>
            <person name="Hu X."/>
            <person name="Goodman L."/>
            <person name="Tafer H."/>
            <person name="Vignal A."/>
            <person name="Lee T."/>
            <person name="Kim K.W."/>
            <person name="Sheng Z."/>
            <person name="An Y."/>
            <person name="Searle S."/>
            <person name="Herrero J."/>
            <person name="Groenen M.A."/>
            <person name="Crooijmans R.P."/>
            <person name="Faraut T."/>
            <person name="Cai Q."/>
            <person name="Webster R.G."/>
            <person name="Aldridge J.R."/>
            <person name="Warren W.C."/>
            <person name="Bartschat S."/>
            <person name="Kehr S."/>
            <person name="Marz M."/>
            <person name="Stadler P.F."/>
            <person name="Smith J."/>
            <person name="Kraus R.H."/>
            <person name="Zhao Y."/>
            <person name="Ren L."/>
            <person name="Fei J."/>
            <person name="Morisson M."/>
            <person name="Kaiser P."/>
            <person name="Griffin D.K."/>
            <person name="Rao M."/>
            <person name="Pitel F."/>
            <person name="Wang J."/>
            <person name="Li N."/>
        </authorList>
    </citation>
    <scope>NUCLEOTIDE SEQUENCE [LARGE SCALE GENOMIC DNA]</scope>
</reference>
<keyword evidence="2" id="KW-0472">Membrane</keyword>
<feature type="transmembrane region" description="Helical" evidence="2">
    <location>
        <begin position="167"/>
        <end position="186"/>
    </location>
</feature>
<organism evidence="3 4">
    <name type="scientific">Anas platyrhynchos</name>
    <name type="common">Mallard</name>
    <name type="synonym">Anas boschas</name>
    <dbReference type="NCBI Taxonomy" id="8839"/>
    <lineage>
        <taxon>Eukaryota</taxon>
        <taxon>Metazoa</taxon>
        <taxon>Chordata</taxon>
        <taxon>Craniata</taxon>
        <taxon>Vertebrata</taxon>
        <taxon>Euteleostomi</taxon>
        <taxon>Archelosauria</taxon>
        <taxon>Archosauria</taxon>
        <taxon>Dinosauria</taxon>
        <taxon>Saurischia</taxon>
        <taxon>Theropoda</taxon>
        <taxon>Coelurosauria</taxon>
        <taxon>Aves</taxon>
        <taxon>Neognathae</taxon>
        <taxon>Galloanserae</taxon>
        <taxon>Anseriformes</taxon>
        <taxon>Anatidae</taxon>
        <taxon>Anatinae</taxon>
        <taxon>Anas</taxon>
    </lineage>
</organism>
<feature type="compositionally biased region" description="Polar residues" evidence="1">
    <location>
        <begin position="732"/>
        <end position="741"/>
    </location>
</feature>
<keyword evidence="4" id="KW-1185">Reference proteome</keyword>
<evidence type="ECO:0000256" key="2">
    <source>
        <dbReference type="SAM" id="Phobius"/>
    </source>
</evidence>
<name>R0M1L1_ANAPL</name>
<evidence type="ECO:0000256" key="1">
    <source>
        <dbReference type="SAM" id="MobiDB-lite"/>
    </source>
</evidence>
<gene>
    <name evidence="3" type="ORF">Anapl_08583</name>
</gene>
<sequence>MSAVNKQAYNCLSKKDLSVTSGKLVNVKLKDRKMGGSPSTDDLLCTVPLLEVPTVLPEQVLPWCYTELGENTSPLKVTNGYLKTRLTSKSIVHVLGLAARLFREQQQEELKDYFQGYFLELFCKAGCGSAWHYPVYPDTLHGGLLAPVSPFCCAATCHPELHFSAKLYALFLLLSVYLCFLLLRYISFSPTVVTNALSRKLRGYGAASSPQSLLLPTVAFPELHVDLYLQIMNQREHCFTSCDFIKAEAEVKTLRLPCCSISSRTAFTSLTSSYYISLPASLCVAFPPPAEEKQGAEADFSQQHSPVASHMGSGSHGAGADPSLVWQGELDVCTLHMVACSLVKADGGKDIHGEEEMVRVAELGLVKLKTEMGEVLEEKNHKMIKLLLYGLFARSDLLQITCCGDVMGTVLHEQPCGTKSLKKWKRHWNVLCQLCLNCLYLAFNAGSKGHNSSLEQNIGMSMPNAAAKISDLKHLCSCEEEHSTSYEAVMKRSMVDSWKLLYIAFLKDFTPHDHWKDHLPFNFSNALVVGKIWWVALDDTCMGGGMQLDLLCFLIMTLKSLYKKTQLVKMLYEITWKTGRSMISMVYTAYVRQHFTEYLFCIAQVNVGRSSPQNDVANSKGKKVKKGNFLYLVFDKASKDPPQPLVSKPSNALPAKLLVIIENKAKLLCTDKKEDSEKQAAPWEQSFSRDCILRKGENGNFPKRKGGILDTYEVALQPKKSSAVLEDWKKSQQLVTSPADSSESEKWTEQQAESLL</sequence>
<keyword evidence="2" id="KW-1133">Transmembrane helix</keyword>
<dbReference type="EMBL" id="KB742595">
    <property type="protein sequence ID" value="EOB06583.1"/>
    <property type="molecule type" value="Genomic_DNA"/>
</dbReference>
<proteinExistence type="predicted"/>
<keyword evidence="2" id="KW-0812">Transmembrane</keyword>
<dbReference type="AlphaFoldDB" id="R0M1L1"/>
<protein>
    <submittedName>
        <fullName evidence="3">Uncharacterized protein</fullName>
    </submittedName>
</protein>
<accession>R0M1L1</accession>
<dbReference type="Proteomes" id="UP000296049">
    <property type="component" value="Unassembled WGS sequence"/>
</dbReference>
<evidence type="ECO:0000313" key="4">
    <source>
        <dbReference type="Proteomes" id="UP000296049"/>
    </source>
</evidence>